<dbReference type="Proteomes" id="UP000653472">
    <property type="component" value="Unassembled WGS sequence"/>
</dbReference>
<evidence type="ECO:0000256" key="10">
    <source>
        <dbReference type="ARBA" id="ARBA00049401"/>
    </source>
</evidence>
<dbReference type="CDD" id="cd04730">
    <property type="entry name" value="NPD_like"/>
    <property type="match status" value="1"/>
</dbReference>
<dbReference type="Gene3D" id="3.20.20.70">
    <property type="entry name" value="Aldolase class I"/>
    <property type="match status" value="1"/>
</dbReference>
<evidence type="ECO:0000313" key="12">
    <source>
        <dbReference type="EMBL" id="NKF21185.1"/>
    </source>
</evidence>
<comment type="catalytic activity">
    <reaction evidence="10">
        <text>3 propionate 3-nitronate + 3 O2 + H2O = 3 3-oxopropanoate + 2 nitrate + nitrite + H2O2 + 3 H(+)</text>
        <dbReference type="Rhea" id="RHEA:57332"/>
        <dbReference type="ChEBI" id="CHEBI:15377"/>
        <dbReference type="ChEBI" id="CHEBI:15378"/>
        <dbReference type="ChEBI" id="CHEBI:15379"/>
        <dbReference type="ChEBI" id="CHEBI:16240"/>
        <dbReference type="ChEBI" id="CHEBI:16301"/>
        <dbReference type="ChEBI" id="CHEBI:17632"/>
        <dbReference type="ChEBI" id="CHEBI:33190"/>
        <dbReference type="ChEBI" id="CHEBI:136067"/>
    </reaction>
</comment>
<gene>
    <name evidence="12" type="ORF">G7Y82_02570</name>
</gene>
<dbReference type="InterPro" id="IPR013785">
    <property type="entry name" value="Aldolase_TIM"/>
</dbReference>
<evidence type="ECO:0000256" key="11">
    <source>
        <dbReference type="ARBA" id="ARBA00067136"/>
    </source>
</evidence>
<evidence type="ECO:0000256" key="6">
    <source>
        <dbReference type="ARBA" id="ARBA00022741"/>
    </source>
</evidence>
<keyword evidence="4" id="KW-0285">Flavoprotein</keyword>
<evidence type="ECO:0000256" key="7">
    <source>
        <dbReference type="ARBA" id="ARBA00023002"/>
    </source>
</evidence>
<dbReference type="FunFam" id="3.20.20.70:FF:000154">
    <property type="entry name" value="Probable nitronate monooxygenase"/>
    <property type="match status" value="1"/>
</dbReference>
<keyword evidence="13" id="KW-1185">Reference proteome</keyword>
<evidence type="ECO:0000256" key="5">
    <source>
        <dbReference type="ARBA" id="ARBA00022643"/>
    </source>
</evidence>
<keyword evidence="6" id="KW-0547">Nucleotide-binding</keyword>
<protein>
    <recommendedName>
        <fullName evidence="11">Nitronate monooxygenase</fullName>
    </recommendedName>
    <alternativeName>
        <fullName evidence="9">Propionate 3-nitronate monooxygenase</fullName>
    </alternativeName>
</protein>
<organism evidence="12 13">
    <name type="scientific">Solimonas marina</name>
    <dbReference type="NCBI Taxonomy" id="2714601"/>
    <lineage>
        <taxon>Bacteria</taxon>
        <taxon>Pseudomonadati</taxon>
        <taxon>Pseudomonadota</taxon>
        <taxon>Gammaproteobacteria</taxon>
        <taxon>Nevskiales</taxon>
        <taxon>Nevskiaceae</taxon>
        <taxon>Solimonas</taxon>
    </lineage>
</organism>
<evidence type="ECO:0000256" key="8">
    <source>
        <dbReference type="ARBA" id="ARBA00023033"/>
    </source>
</evidence>
<keyword evidence="3" id="KW-0216">Detoxification</keyword>
<dbReference type="PANTHER" id="PTHR42747">
    <property type="entry name" value="NITRONATE MONOOXYGENASE-RELATED"/>
    <property type="match status" value="1"/>
</dbReference>
<dbReference type="PANTHER" id="PTHR42747:SF3">
    <property type="entry name" value="NITRONATE MONOOXYGENASE-RELATED"/>
    <property type="match status" value="1"/>
</dbReference>
<comment type="similarity">
    <text evidence="2">Belongs to the nitronate monooxygenase family. NMO class I subfamily.</text>
</comment>
<evidence type="ECO:0000313" key="13">
    <source>
        <dbReference type="Proteomes" id="UP000653472"/>
    </source>
</evidence>
<keyword evidence="7" id="KW-0560">Oxidoreductase</keyword>
<keyword evidence="8 12" id="KW-0503">Monooxygenase</keyword>
<evidence type="ECO:0000256" key="4">
    <source>
        <dbReference type="ARBA" id="ARBA00022630"/>
    </source>
</evidence>
<accession>A0A970B555</accession>
<keyword evidence="5" id="KW-0288">FMN</keyword>
<sequence length="362" mass="37210">MTRWPDTRISDLLRIEHPLIQAPMAGAQTAPLAIAAARAGALGALPCAMLSAAQIRAELAAFRAALPTAPLNLNFFCHTPPHDADAALARWQARLAPYYAEFGISTDAQVSSANRQPFDDAACALVEDLQPGVVSFHFGLPDAALLARVQASGAKVLASATTVAEGRWLAARGVDAIIAQGSEAGGHRGLFLSDDVATQPGLFALLPQLVDAVDVPVIAAGGIGDARGIAAAFALGAAAVQIGTAYLYTPETRIAALHRDALAAARDDNTALTNVFSGRPARGLMNRVMRELGPLSADAPPFPLAGTALAPLRAATEAGGSGDFQSLWAGQAAALSRTLARGLDAEALTRALIDGALQRIGI</sequence>
<dbReference type="InterPro" id="IPR004136">
    <property type="entry name" value="NMO"/>
</dbReference>
<dbReference type="RefSeq" id="WP_168146420.1">
    <property type="nucleotide sequence ID" value="NZ_JAAVXB010000001.1"/>
</dbReference>
<dbReference type="AlphaFoldDB" id="A0A970B555"/>
<evidence type="ECO:0000256" key="2">
    <source>
        <dbReference type="ARBA" id="ARBA00009881"/>
    </source>
</evidence>
<evidence type="ECO:0000256" key="3">
    <source>
        <dbReference type="ARBA" id="ARBA00022575"/>
    </source>
</evidence>
<dbReference type="EMBL" id="JAAVXB010000001">
    <property type="protein sequence ID" value="NKF21185.1"/>
    <property type="molecule type" value="Genomic_DNA"/>
</dbReference>
<dbReference type="GO" id="GO:0018580">
    <property type="term" value="F:nitronate monooxygenase activity"/>
    <property type="evidence" value="ECO:0007669"/>
    <property type="project" value="InterPro"/>
</dbReference>
<dbReference type="Pfam" id="PF03060">
    <property type="entry name" value="NMO"/>
    <property type="match status" value="1"/>
</dbReference>
<evidence type="ECO:0000256" key="1">
    <source>
        <dbReference type="ARBA" id="ARBA00001917"/>
    </source>
</evidence>
<dbReference type="GO" id="GO:0000166">
    <property type="term" value="F:nucleotide binding"/>
    <property type="evidence" value="ECO:0007669"/>
    <property type="project" value="UniProtKB-KW"/>
</dbReference>
<dbReference type="GO" id="GO:0009636">
    <property type="term" value="P:response to toxic substance"/>
    <property type="evidence" value="ECO:0007669"/>
    <property type="project" value="UniProtKB-KW"/>
</dbReference>
<reference evidence="12" key="1">
    <citation type="submission" date="2020-03" db="EMBL/GenBank/DDBJ databases">
        <title>Solimonas marina sp. nov., isolated from deep seawater of the Pacific Ocean.</title>
        <authorList>
            <person name="Liu X."/>
            <person name="Lai Q."/>
            <person name="Sun F."/>
            <person name="Gai Y."/>
            <person name="Li G."/>
            <person name="Shao Z."/>
        </authorList>
    </citation>
    <scope>NUCLEOTIDE SEQUENCE</scope>
    <source>
        <strain evidence="12">C16B3</strain>
    </source>
</reference>
<proteinExistence type="inferred from homology"/>
<evidence type="ECO:0000256" key="9">
    <source>
        <dbReference type="ARBA" id="ARBA00031155"/>
    </source>
</evidence>
<name>A0A970B555_9GAMM</name>
<dbReference type="SUPFAM" id="SSF51412">
    <property type="entry name" value="Inosine monophosphate dehydrogenase (IMPDH)"/>
    <property type="match status" value="1"/>
</dbReference>
<comment type="caution">
    <text evidence="12">The sequence shown here is derived from an EMBL/GenBank/DDBJ whole genome shotgun (WGS) entry which is preliminary data.</text>
</comment>
<comment type="cofactor">
    <cofactor evidence="1">
        <name>FMN</name>
        <dbReference type="ChEBI" id="CHEBI:58210"/>
    </cofactor>
</comment>